<protein>
    <submittedName>
        <fullName evidence="1">Uncharacterized protein</fullName>
    </submittedName>
</protein>
<dbReference type="EMBL" id="BART01012272">
    <property type="protein sequence ID" value="GAG78983.1"/>
    <property type="molecule type" value="Genomic_DNA"/>
</dbReference>
<sequence length="45" mass="5259">FNSVERIVPDSVSDILVYPPYEDIKRIEILGSKRSLSQNYGLQRY</sequence>
<evidence type="ECO:0000313" key="1">
    <source>
        <dbReference type="EMBL" id="GAG78983.1"/>
    </source>
</evidence>
<comment type="caution">
    <text evidence="1">The sequence shown here is derived from an EMBL/GenBank/DDBJ whole genome shotgun (WGS) entry which is preliminary data.</text>
</comment>
<reference evidence="1" key="1">
    <citation type="journal article" date="2014" name="Front. Microbiol.">
        <title>High frequency of phylogenetically diverse reductive dehalogenase-homologous genes in deep subseafloor sedimentary metagenomes.</title>
        <authorList>
            <person name="Kawai M."/>
            <person name="Futagami T."/>
            <person name="Toyoda A."/>
            <person name="Takaki Y."/>
            <person name="Nishi S."/>
            <person name="Hori S."/>
            <person name="Arai W."/>
            <person name="Tsubouchi T."/>
            <person name="Morono Y."/>
            <person name="Uchiyama I."/>
            <person name="Ito T."/>
            <person name="Fujiyama A."/>
            <person name="Inagaki F."/>
            <person name="Takami H."/>
        </authorList>
    </citation>
    <scope>NUCLEOTIDE SEQUENCE</scope>
    <source>
        <strain evidence="1">Expedition CK06-06</strain>
    </source>
</reference>
<organism evidence="1">
    <name type="scientific">marine sediment metagenome</name>
    <dbReference type="NCBI Taxonomy" id="412755"/>
    <lineage>
        <taxon>unclassified sequences</taxon>
        <taxon>metagenomes</taxon>
        <taxon>ecological metagenomes</taxon>
    </lineage>
</organism>
<accession>X1B490</accession>
<dbReference type="AlphaFoldDB" id="X1B490"/>
<name>X1B490_9ZZZZ</name>
<gene>
    <name evidence="1" type="ORF">S01H4_25710</name>
</gene>
<feature type="non-terminal residue" evidence="1">
    <location>
        <position position="1"/>
    </location>
</feature>
<proteinExistence type="predicted"/>